<organism evidence="2 3">
    <name type="scientific">Hymenobacter ginkgonis</name>
    <dbReference type="NCBI Taxonomy" id="2682976"/>
    <lineage>
        <taxon>Bacteria</taxon>
        <taxon>Pseudomonadati</taxon>
        <taxon>Bacteroidota</taxon>
        <taxon>Cytophagia</taxon>
        <taxon>Cytophagales</taxon>
        <taxon>Hymenobacteraceae</taxon>
        <taxon>Hymenobacter</taxon>
    </lineage>
</organism>
<feature type="signal peptide" evidence="1">
    <location>
        <begin position="1"/>
        <end position="19"/>
    </location>
</feature>
<sequence>MRKLLLCLCGLGWASQGWAQQADSLAPAPKAAAVWWVNSSTSAAGECTEVLTCDSLRGVVRIFYPSGRLKSYTSFMDIARCLPFGVATTWYENGQLWTQQAYQAGRREGELLVYYPDGALKRRSSYVEGKEQIGSCFALDGQPIGYSVYEQTPLYPGGEAMLQKDVVRQLRQYCRECNDQYVLPRTLPVKVLFKVAEDGSIHDPELVNLPALTKAMSTYWGTDMTIAILKEKVLETLRHLPRPFTPGWRDGQVVTAYYQQSVNIAFLPLCQANKRTPIARP</sequence>
<accession>A0A7K1TBN9</accession>
<dbReference type="Pfam" id="PF07661">
    <property type="entry name" value="MORN_2"/>
    <property type="match status" value="2"/>
</dbReference>
<evidence type="ECO:0000256" key="1">
    <source>
        <dbReference type="SAM" id="SignalP"/>
    </source>
</evidence>
<dbReference type="Proteomes" id="UP000441336">
    <property type="component" value="Unassembled WGS sequence"/>
</dbReference>
<reference evidence="2 3" key="1">
    <citation type="submission" date="2019-12" db="EMBL/GenBank/DDBJ databases">
        <title>Hymenobacter sp. HMF4947 Genome sequencing and assembly.</title>
        <authorList>
            <person name="Kang H."/>
            <person name="Cha I."/>
            <person name="Kim H."/>
            <person name="Joh K."/>
        </authorList>
    </citation>
    <scope>NUCLEOTIDE SEQUENCE [LARGE SCALE GENOMIC DNA]</scope>
    <source>
        <strain evidence="2 3">HMF4947</strain>
    </source>
</reference>
<dbReference type="EMBL" id="WQKZ01000001">
    <property type="protein sequence ID" value="MVN75805.1"/>
    <property type="molecule type" value="Genomic_DNA"/>
</dbReference>
<gene>
    <name evidence="2" type="ORF">GO988_05645</name>
</gene>
<dbReference type="AlphaFoldDB" id="A0A7K1TBN9"/>
<evidence type="ECO:0008006" key="4">
    <source>
        <dbReference type="Google" id="ProtNLM"/>
    </source>
</evidence>
<keyword evidence="1" id="KW-0732">Signal</keyword>
<name>A0A7K1TBN9_9BACT</name>
<protein>
    <recommendedName>
        <fullName evidence="4">Toxin-antitoxin system YwqK family antitoxin</fullName>
    </recommendedName>
</protein>
<evidence type="ECO:0000313" key="2">
    <source>
        <dbReference type="EMBL" id="MVN75805.1"/>
    </source>
</evidence>
<keyword evidence="3" id="KW-1185">Reference proteome</keyword>
<dbReference type="RefSeq" id="WP_157562567.1">
    <property type="nucleotide sequence ID" value="NZ_WQKZ01000001.1"/>
</dbReference>
<dbReference type="InterPro" id="IPR011652">
    <property type="entry name" value="MORN_2"/>
</dbReference>
<comment type="caution">
    <text evidence="2">The sequence shown here is derived from an EMBL/GenBank/DDBJ whole genome shotgun (WGS) entry which is preliminary data.</text>
</comment>
<evidence type="ECO:0000313" key="3">
    <source>
        <dbReference type="Proteomes" id="UP000441336"/>
    </source>
</evidence>
<dbReference type="Gene3D" id="2.20.110.10">
    <property type="entry name" value="Histone H3 K4-specific methyltransferase SET7/9 N-terminal domain"/>
    <property type="match status" value="1"/>
</dbReference>
<dbReference type="SUPFAM" id="SSF82185">
    <property type="entry name" value="Histone H3 K4-specific methyltransferase SET7/9 N-terminal domain"/>
    <property type="match status" value="1"/>
</dbReference>
<proteinExistence type="predicted"/>
<feature type="chain" id="PRO_5029637055" description="Toxin-antitoxin system YwqK family antitoxin" evidence="1">
    <location>
        <begin position="20"/>
        <end position="281"/>
    </location>
</feature>